<gene>
    <name evidence="1" type="ORF">A6048_00660</name>
</gene>
<dbReference type="KEGG" id="dpc:A6048_00660"/>
<dbReference type="AlphaFoldDB" id="A0AAD0NMH9"/>
<accession>A0AAD0NMH9</accession>
<proteinExistence type="predicted"/>
<sequence length="86" mass="9805">MKEFTLDHAGTRLTVEFDQSMLFYYRARLIVGDATADERPIFMGSVMLRSADPALRVEAVVGWWGPKKAVLHDEARDQSVSFTRSR</sequence>
<keyword evidence="2" id="KW-1185">Reference proteome</keyword>
<organism evidence="1 2">
    <name type="scientific">Dietzia psychralcaliphila</name>
    <dbReference type="NCBI Taxonomy" id="139021"/>
    <lineage>
        <taxon>Bacteria</taxon>
        <taxon>Bacillati</taxon>
        <taxon>Actinomycetota</taxon>
        <taxon>Actinomycetes</taxon>
        <taxon>Mycobacteriales</taxon>
        <taxon>Dietziaceae</taxon>
        <taxon>Dietzia</taxon>
    </lineage>
</organism>
<protein>
    <submittedName>
        <fullName evidence="1">Uncharacterized protein</fullName>
    </submittedName>
</protein>
<dbReference type="EMBL" id="CP015453">
    <property type="protein sequence ID" value="AWH94271.1"/>
    <property type="molecule type" value="Genomic_DNA"/>
</dbReference>
<evidence type="ECO:0000313" key="2">
    <source>
        <dbReference type="Proteomes" id="UP000244903"/>
    </source>
</evidence>
<name>A0AAD0NMH9_9ACTN</name>
<reference evidence="1 2" key="1">
    <citation type="submission" date="2016-04" db="EMBL/GenBank/DDBJ databases">
        <title>Complete genome sequence of the haloalkaliphilic hydrocarbon-degrading bacterium Dietzia psychralcaliphila ILA-1T, isolated from a drain of a fish product-processing plant.</title>
        <authorList>
            <person name="Zhao J."/>
            <person name="Hu B."/>
            <person name="Geng S."/>
            <person name="Nie Y."/>
            <person name="Tang Y."/>
        </authorList>
    </citation>
    <scope>NUCLEOTIDE SEQUENCE [LARGE SCALE GENOMIC DNA]</scope>
    <source>
        <strain evidence="1 2">ILA-1</strain>
    </source>
</reference>
<dbReference type="RefSeq" id="WP_107747787.1">
    <property type="nucleotide sequence ID" value="NZ_CP015453.1"/>
</dbReference>
<dbReference type="Proteomes" id="UP000244903">
    <property type="component" value="Chromosome"/>
</dbReference>
<evidence type="ECO:0000313" key="1">
    <source>
        <dbReference type="EMBL" id="AWH94271.1"/>
    </source>
</evidence>